<dbReference type="InterPro" id="IPR006043">
    <property type="entry name" value="NCS2"/>
</dbReference>
<evidence type="ECO:0000256" key="1">
    <source>
        <dbReference type="ARBA" id="ARBA00004127"/>
    </source>
</evidence>
<evidence type="ECO:0000313" key="8">
    <source>
        <dbReference type="EMBL" id="RKQ90774.1"/>
    </source>
</evidence>
<sequence>MAASTSPNEGSALERYFHIRERGSTVRTEVLGGVVTFLTMAYIVFVNPAILGAAGLPVDAVTVATALGAALFTAIMGLATNLPFALAAGLGINAVVAFDLILGRELPWQVAMACIVIEGVVAIILVLAGLREAIMRAVPHEIKLSIGVGIGLFITLVGLRDAGITVNNPATGIGLGVLTNGAPLIALAGLLVMIVLTARGFRGAILVGILVSAALGLIFGVLDTPDEIARLPKGDDFSTIGDALAPDNLLDALTWALIPVIFVLFVTDFFDTIGTAVAVSRAGDLLDEKGDPPKLKNLLLVDSIAAAGGGVLGTSSNTTYVESGAGVAEGARTGLASLVTAGCFVLTIFFVPLIAVVAQTVLIGPEGAQQETHPAVAPALIMIGFLMIRLVADVDWSRPEAAIPAFLVIAGVPLTFSIAAGIGLGVLGYVAVMASTGRARQVHPLMWALVPLFLAFFTNQWLSEHIF</sequence>
<dbReference type="AlphaFoldDB" id="A0A660LCK1"/>
<comment type="similarity">
    <text evidence="2">Belongs to the nucleobase:cation symporter-2 (NCS2) (TC 2.A.40) family. Azg-like subfamily.</text>
</comment>
<dbReference type="OrthoDB" id="9808458at2"/>
<keyword evidence="6 7" id="KW-0472">Membrane</keyword>
<dbReference type="PANTHER" id="PTHR43337">
    <property type="entry name" value="XANTHINE/URACIL PERMEASE C887.17-RELATED"/>
    <property type="match status" value="1"/>
</dbReference>
<dbReference type="GO" id="GO:0005345">
    <property type="term" value="F:purine nucleobase transmembrane transporter activity"/>
    <property type="evidence" value="ECO:0007669"/>
    <property type="project" value="TreeGrafter"/>
</dbReference>
<evidence type="ECO:0000256" key="2">
    <source>
        <dbReference type="ARBA" id="ARBA00005697"/>
    </source>
</evidence>
<feature type="transmembrane region" description="Helical" evidence="7">
    <location>
        <begin position="84"/>
        <end position="102"/>
    </location>
</feature>
<feature type="transmembrane region" description="Helical" evidence="7">
    <location>
        <begin position="375"/>
        <end position="392"/>
    </location>
</feature>
<feature type="transmembrane region" description="Helical" evidence="7">
    <location>
        <begin position="335"/>
        <end position="363"/>
    </location>
</feature>
<dbReference type="RefSeq" id="WP_121247820.1">
    <property type="nucleotide sequence ID" value="NZ_RBIL01000001.1"/>
</dbReference>
<evidence type="ECO:0000256" key="7">
    <source>
        <dbReference type="SAM" id="Phobius"/>
    </source>
</evidence>
<dbReference type="PANTHER" id="PTHR43337:SF1">
    <property type="entry name" value="XANTHINE_URACIL PERMEASE C887.17-RELATED"/>
    <property type="match status" value="1"/>
</dbReference>
<keyword evidence="9" id="KW-1185">Reference proteome</keyword>
<evidence type="ECO:0000313" key="9">
    <source>
        <dbReference type="Proteomes" id="UP000278962"/>
    </source>
</evidence>
<keyword evidence="4 7" id="KW-0812">Transmembrane</keyword>
<evidence type="ECO:0000256" key="4">
    <source>
        <dbReference type="ARBA" id="ARBA00022692"/>
    </source>
</evidence>
<feature type="transmembrane region" description="Helical" evidence="7">
    <location>
        <begin position="30"/>
        <end position="54"/>
    </location>
</feature>
<evidence type="ECO:0000256" key="6">
    <source>
        <dbReference type="ARBA" id="ARBA00023136"/>
    </source>
</evidence>
<dbReference type="InterPro" id="IPR045018">
    <property type="entry name" value="Azg-like"/>
</dbReference>
<comment type="subcellular location">
    <subcellularLocation>
        <location evidence="1">Endomembrane system</location>
        <topology evidence="1">Multi-pass membrane protein</topology>
    </subcellularLocation>
</comment>
<dbReference type="Proteomes" id="UP000278962">
    <property type="component" value="Unassembled WGS sequence"/>
</dbReference>
<keyword evidence="3" id="KW-0813">Transport</keyword>
<comment type="caution">
    <text evidence="8">The sequence shown here is derived from an EMBL/GenBank/DDBJ whole genome shotgun (WGS) entry which is preliminary data.</text>
</comment>
<keyword evidence="5 7" id="KW-1133">Transmembrane helix</keyword>
<dbReference type="Pfam" id="PF00860">
    <property type="entry name" value="Xan_ur_permease"/>
    <property type="match status" value="1"/>
</dbReference>
<dbReference type="EMBL" id="RBIL01000001">
    <property type="protein sequence ID" value="RKQ90774.1"/>
    <property type="molecule type" value="Genomic_DNA"/>
</dbReference>
<gene>
    <name evidence="8" type="ORF">C8N24_0587</name>
</gene>
<feature type="transmembrane region" description="Helical" evidence="7">
    <location>
        <begin position="203"/>
        <end position="222"/>
    </location>
</feature>
<organism evidence="8 9">
    <name type="scientific">Solirubrobacter pauli</name>
    <dbReference type="NCBI Taxonomy" id="166793"/>
    <lineage>
        <taxon>Bacteria</taxon>
        <taxon>Bacillati</taxon>
        <taxon>Actinomycetota</taxon>
        <taxon>Thermoleophilia</taxon>
        <taxon>Solirubrobacterales</taxon>
        <taxon>Solirubrobacteraceae</taxon>
        <taxon>Solirubrobacter</taxon>
    </lineage>
</organism>
<feature type="transmembrane region" description="Helical" evidence="7">
    <location>
        <begin position="404"/>
        <end position="432"/>
    </location>
</feature>
<dbReference type="GO" id="GO:0005886">
    <property type="term" value="C:plasma membrane"/>
    <property type="evidence" value="ECO:0007669"/>
    <property type="project" value="TreeGrafter"/>
</dbReference>
<evidence type="ECO:0000256" key="5">
    <source>
        <dbReference type="ARBA" id="ARBA00022989"/>
    </source>
</evidence>
<feature type="transmembrane region" description="Helical" evidence="7">
    <location>
        <begin position="60"/>
        <end position="79"/>
    </location>
</feature>
<feature type="transmembrane region" description="Helical" evidence="7">
    <location>
        <begin position="252"/>
        <end position="277"/>
    </location>
</feature>
<feature type="transmembrane region" description="Helical" evidence="7">
    <location>
        <begin position="172"/>
        <end position="196"/>
    </location>
</feature>
<dbReference type="GO" id="GO:0012505">
    <property type="term" value="C:endomembrane system"/>
    <property type="evidence" value="ECO:0007669"/>
    <property type="project" value="UniProtKB-SubCell"/>
</dbReference>
<reference evidence="8 9" key="1">
    <citation type="submission" date="2018-10" db="EMBL/GenBank/DDBJ databases">
        <title>Genomic Encyclopedia of Archaeal and Bacterial Type Strains, Phase II (KMG-II): from individual species to whole genera.</title>
        <authorList>
            <person name="Goeker M."/>
        </authorList>
    </citation>
    <scope>NUCLEOTIDE SEQUENCE [LARGE SCALE GENOMIC DNA]</scope>
    <source>
        <strain evidence="8 9">DSM 14954</strain>
    </source>
</reference>
<accession>A0A660LCK1</accession>
<feature type="transmembrane region" description="Helical" evidence="7">
    <location>
        <begin position="444"/>
        <end position="462"/>
    </location>
</feature>
<evidence type="ECO:0000256" key="3">
    <source>
        <dbReference type="ARBA" id="ARBA00022448"/>
    </source>
</evidence>
<protein>
    <submittedName>
        <fullName evidence="8">AGZA family xanthine/uracil permease-like MFS transporter</fullName>
    </submittedName>
</protein>
<feature type="transmembrane region" description="Helical" evidence="7">
    <location>
        <begin position="108"/>
        <end position="130"/>
    </location>
</feature>
<feature type="transmembrane region" description="Helical" evidence="7">
    <location>
        <begin position="142"/>
        <end position="160"/>
    </location>
</feature>
<name>A0A660LCK1_9ACTN</name>
<proteinExistence type="inferred from homology"/>